<keyword evidence="2" id="KW-1185">Reference proteome</keyword>
<protein>
    <submittedName>
        <fullName evidence="1">Uncharacterized protein</fullName>
    </submittedName>
</protein>
<evidence type="ECO:0000313" key="2">
    <source>
        <dbReference type="Proteomes" id="UP001590950"/>
    </source>
</evidence>
<accession>A0ABR3ZX50</accession>
<reference evidence="1 2" key="1">
    <citation type="submission" date="2024-09" db="EMBL/GenBank/DDBJ databases">
        <title>Rethinking Asexuality: The Enigmatic Case of Functional Sexual Genes in Lepraria (Stereocaulaceae).</title>
        <authorList>
            <person name="Doellman M."/>
            <person name="Sun Y."/>
            <person name="Barcenas-Pena A."/>
            <person name="Lumbsch H.T."/>
            <person name="Grewe F."/>
        </authorList>
    </citation>
    <scope>NUCLEOTIDE SEQUENCE [LARGE SCALE GENOMIC DNA]</scope>
    <source>
        <strain evidence="1 2">Mercado 3170</strain>
    </source>
</reference>
<name>A0ABR3ZX50_9LECA</name>
<dbReference type="Proteomes" id="UP001590950">
    <property type="component" value="Unassembled WGS sequence"/>
</dbReference>
<dbReference type="EMBL" id="JBEFKJ010000042">
    <property type="protein sequence ID" value="KAL2037266.1"/>
    <property type="molecule type" value="Genomic_DNA"/>
</dbReference>
<proteinExistence type="predicted"/>
<organism evidence="1 2">
    <name type="scientific">Stereocaulon virgatum</name>
    <dbReference type="NCBI Taxonomy" id="373712"/>
    <lineage>
        <taxon>Eukaryota</taxon>
        <taxon>Fungi</taxon>
        <taxon>Dikarya</taxon>
        <taxon>Ascomycota</taxon>
        <taxon>Pezizomycotina</taxon>
        <taxon>Lecanoromycetes</taxon>
        <taxon>OSLEUM clade</taxon>
        <taxon>Lecanoromycetidae</taxon>
        <taxon>Lecanorales</taxon>
        <taxon>Lecanorineae</taxon>
        <taxon>Stereocaulaceae</taxon>
        <taxon>Stereocaulon</taxon>
    </lineage>
</organism>
<sequence>MQAVQFPEFHGVFGEMPLFEDQGRWRANNNVTRKWSSEISQGGSQGPNKVQPAEEVYGSKAIYNQLRQPRHTVNISDTGANVQIPVRRSIRTPRQDRHIKEVAFVYEMEIGLMRIKCWEHYLWLRHEDGWGFLEFLAGVQGHLDQHLHELCPLWTVNVETRIAMLTLDRKDWRECSLGNTREDDSYSAMEESVRDPVEIIREETTNTRTLVLRILQLLVQGIEDPDYLDVHHLVCGAVAG</sequence>
<gene>
    <name evidence="1" type="ORF">N7G274_009955</name>
</gene>
<comment type="caution">
    <text evidence="1">The sequence shown here is derived from an EMBL/GenBank/DDBJ whole genome shotgun (WGS) entry which is preliminary data.</text>
</comment>
<evidence type="ECO:0000313" key="1">
    <source>
        <dbReference type="EMBL" id="KAL2037266.1"/>
    </source>
</evidence>